<dbReference type="PANTHER" id="PTHR38687">
    <property type="entry name" value="CELL DIVISION PROTEIN DEDD-RELATED"/>
    <property type="match status" value="1"/>
</dbReference>
<reference evidence="4 5" key="1">
    <citation type="submission" date="2018-11" db="EMBL/GenBank/DDBJ databases">
        <authorList>
            <person name="Jang G.I."/>
            <person name="Hwang C.Y."/>
        </authorList>
    </citation>
    <scope>NUCLEOTIDE SEQUENCE [LARGE SCALE GENOMIC DNA]</scope>
    <source>
        <strain evidence="4 5">SSM26</strain>
    </source>
</reference>
<evidence type="ECO:0000256" key="1">
    <source>
        <dbReference type="SAM" id="MobiDB-lite"/>
    </source>
</evidence>
<dbReference type="PROSITE" id="PS51724">
    <property type="entry name" value="SPOR"/>
    <property type="match status" value="1"/>
</dbReference>
<proteinExistence type="predicted"/>
<dbReference type="InterPro" id="IPR036680">
    <property type="entry name" value="SPOR-like_sf"/>
</dbReference>
<sequence length="195" mass="21549">MAKGRKAAPRRGASRAQSASKRKGIPGWLWLVSGLVIGLFVAFLFQLEPGHDNVKRSPAPPKPSNNAAVRPEQPEKPRYDFYTLLPESEVIVPENTGKVETPPEPEKTPEASAESTVRYYLQAGSFKQKADADRVRAQILLLGLDVHLESAKLNDGQTWHRVQVGPFNNKDSLDQAQSTLSGNGFQNLLPQQRSR</sequence>
<dbReference type="RefSeq" id="WP_123890058.1">
    <property type="nucleotide sequence ID" value="NZ_JBPYCX010000022.1"/>
</dbReference>
<dbReference type="Pfam" id="PF05036">
    <property type="entry name" value="SPOR"/>
    <property type="match status" value="1"/>
</dbReference>
<name>A0ABX9XIP7_9PSED</name>
<dbReference type="EMBL" id="RKKU01000016">
    <property type="protein sequence ID" value="ROZ83364.1"/>
    <property type="molecule type" value="Genomic_DNA"/>
</dbReference>
<evidence type="ECO:0000256" key="2">
    <source>
        <dbReference type="SAM" id="Phobius"/>
    </source>
</evidence>
<keyword evidence="5" id="KW-1185">Reference proteome</keyword>
<dbReference type="SUPFAM" id="SSF110997">
    <property type="entry name" value="Sporulation related repeat"/>
    <property type="match status" value="1"/>
</dbReference>
<dbReference type="InterPro" id="IPR052521">
    <property type="entry name" value="Cell_div_SPOR-domain"/>
</dbReference>
<comment type="caution">
    <text evidence="4">The sequence shown here is derived from an EMBL/GenBank/DDBJ whole genome shotgun (WGS) entry which is preliminary data.</text>
</comment>
<evidence type="ECO:0000259" key="3">
    <source>
        <dbReference type="PROSITE" id="PS51724"/>
    </source>
</evidence>
<dbReference type="Proteomes" id="UP000275199">
    <property type="component" value="Unassembled WGS sequence"/>
</dbReference>
<protein>
    <submittedName>
        <fullName evidence="4">SPOR domain-containing protein</fullName>
    </submittedName>
</protein>
<keyword evidence="2" id="KW-0472">Membrane</keyword>
<feature type="region of interest" description="Disordered" evidence="1">
    <location>
        <begin position="54"/>
        <end position="76"/>
    </location>
</feature>
<evidence type="ECO:0000313" key="5">
    <source>
        <dbReference type="Proteomes" id="UP000275199"/>
    </source>
</evidence>
<organism evidence="4 5">
    <name type="scientific">Pseudomonas neustonica</name>
    <dbReference type="NCBI Taxonomy" id="2487346"/>
    <lineage>
        <taxon>Bacteria</taxon>
        <taxon>Pseudomonadati</taxon>
        <taxon>Pseudomonadota</taxon>
        <taxon>Gammaproteobacteria</taxon>
        <taxon>Pseudomonadales</taxon>
        <taxon>Pseudomonadaceae</taxon>
        <taxon>Pseudomonas</taxon>
    </lineage>
</organism>
<keyword evidence="2" id="KW-1133">Transmembrane helix</keyword>
<keyword evidence="2" id="KW-0812">Transmembrane</keyword>
<dbReference type="Gene3D" id="3.30.70.1070">
    <property type="entry name" value="Sporulation related repeat"/>
    <property type="match status" value="1"/>
</dbReference>
<gene>
    <name evidence="4" type="ORF">EF096_12785</name>
</gene>
<feature type="transmembrane region" description="Helical" evidence="2">
    <location>
        <begin position="28"/>
        <end position="47"/>
    </location>
</feature>
<feature type="region of interest" description="Disordered" evidence="1">
    <location>
        <begin position="95"/>
        <end position="114"/>
    </location>
</feature>
<dbReference type="InterPro" id="IPR007730">
    <property type="entry name" value="SPOR-like_dom"/>
</dbReference>
<evidence type="ECO:0000313" key="4">
    <source>
        <dbReference type="EMBL" id="ROZ83364.1"/>
    </source>
</evidence>
<accession>A0ABX9XIP7</accession>
<feature type="domain" description="SPOR" evidence="3">
    <location>
        <begin position="113"/>
        <end position="193"/>
    </location>
</feature>
<dbReference type="PANTHER" id="PTHR38687:SF1">
    <property type="entry name" value="CELL DIVISION PROTEIN DEDD"/>
    <property type="match status" value="1"/>
</dbReference>